<feature type="binding site" evidence="9">
    <location>
        <position position="354"/>
    </location>
    <ligand>
        <name>Mg(2+)</name>
        <dbReference type="ChEBI" id="CHEBI:18420"/>
        <label>2</label>
    </ligand>
</feature>
<proteinExistence type="inferred from homology"/>
<dbReference type="EMBL" id="NEXC01000002">
    <property type="protein sequence ID" value="PSN84529.1"/>
    <property type="molecule type" value="Genomic_DNA"/>
</dbReference>
<feature type="binding site" evidence="9">
    <location>
        <position position="354"/>
    </location>
    <ligand>
        <name>Mg(2+)</name>
        <dbReference type="ChEBI" id="CHEBI:18420"/>
        <label>3</label>
    </ligand>
</feature>
<evidence type="ECO:0000256" key="7">
    <source>
        <dbReference type="ARBA" id="ARBA00022917"/>
    </source>
</evidence>
<reference evidence="11 12" key="1">
    <citation type="submission" date="2017-04" db="EMBL/GenBank/DDBJ databases">
        <title>Novel microbial lineages endemic to geothermal iron-oxide mats fill important gaps in the evolutionary history of Archaea.</title>
        <authorList>
            <person name="Jay Z.J."/>
            <person name="Beam J.P."/>
            <person name="Dlakic M."/>
            <person name="Rusch D.B."/>
            <person name="Kozubal M.A."/>
            <person name="Inskeep W.P."/>
        </authorList>
    </citation>
    <scope>NUCLEOTIDE SEQUENCE [LARGE SCALE GENOMIC DNA]</scope>
    <source>
        <strain evidence="11">OSP_D</strain>
    </source>
</reference>
<dbReference type="InterPro" id="IPR004365">
    <property type="entry name" value="NA-bd_OB_tRNA"/>
</dbReference>
<accession>A0A2R6ADV7</accession>
<comment type="caution">
    <text evidence="9">Lacks conserved residue(s) required for the propagation of feature annotation.</text>
</comment>
<name>A0A2R6ADV7_9ARCH</name>
<dbReference type="GO" id="GO:0003723">
    <property type="term" value="F:RNA binding"/>
    <property type="evidence" value="ECO:0007669"/>
    <property type="project" value="TreeGrafter"/>
</dbReference>
<dbReference type="Gene3D" id="3.30.930.10">
    <property type="entry name" value="Bira Bifunctional Protein, Domain 2"/>
    <property type="match status" value="1"/>
</dbReference>
<keyword evidence="6 9" id="KW-0067">ATP-binding</keyword>
<feature type="domain" description="Aminoacyl-transfer RNA synthetases class-II family profile" evidence="10">
    <location>
        <begin position="130"/>
        <end position="423"/>
    </location>
</feature>
<dbReference type="GO" id="GO:0006422">
    <property type="term" value="P:aspartyl-tRNA aminoacylation"/>
    <property type="evidence" value="ECO:0007669"/>
    <property type="project" value="UniProtKB-UniRule"/>
</dbReference>
<keyword evidence="7 9" id="KW-0648">Protein biosynthesis</keyword>
<feature type="binding site" evidence="9">
    <location>
        <position position="354"/>
    </location>
    <ligand>
        <name>ATP</name>
        <dbReference type="ChEBI" id="CHEBI:30616"/>
    </ligand>
</feature>
<feature type="site" description="Important for tRNA non-discrimination" evidence="9">
    <location>
        <position position="78"/>
    </location>
</feature>
<evidence type="ECO:0000256" key="8">
    <source>
        <dbReference type="ARBA" id="ARBA00023146"/>
    </source>
</evidence>
<protein>
    <recommendedName>
        <fullName evidence="9">Aspartate--tRNA(Asp/Asn) ligase</fullName>
        <ecNumber evidence="9">6.1.1.23</ecNumber>
    </recommendedName>
    <alternativeName>
        <fullName evidence="9">Aspartyl-tRNA synthetase</fullName>
        <shortName evidence="9">AspRS</shortName>
    </alternativeName>
    <alternativeName>
        <fullName evidence="9">Non-discriminating aspartyl-tRNA synthetase</fullName>
        <shortName evidence="9">ND-AspRS</shortName>
    </alternativeName>
</protein>
<evidence type="ECO:0000256" key="2">
    <source>
        <dbReference type="ARBA" id="ARBA00005312"/>
    </source>
</evidence>
<dbReference type="PRINTS" id="PR01042">
    <property type="entry name" value="TRNASYNTHASP"/>
</dbReference>
<feature type="binding site" evidence="9">
    <location>
        <position position="163"/>
    </location>
    <ligand>
        <name>L-aspartate</name>
        <dbReference type="ChEBI" id="CHEBI:29991"/>
    </ligand>
</feature>
<dbReference type="GO" id="GO:0000287">
    <property type="term" value="F:magnesium ion binding"/>
    <property type="evidence" value="ECO:0007669"/>
    <property type="project" value="UniProtKB-UniRule"/>
</dbReference>
<dbReference type="InterPro" id="IPR045864">
    <property type="entry name" value="aa-tRNA-synth_II/BPL/LPL"/>
</dbReference>
<dbReference type="AlphaFoldDB" id="A0A2R6ADV7"/>
<dbReference type="Proteomes" id="UP000240880">
    <property type="component" value="Unassembled WGS sequence"/>
</dbReference>
<feature type="binding site" evidence="9">
    <location>
        <begin position="402"/>
        <end position="405"/>
    </location>
    <ligand>
        <name>ATP</name>
        <dbReference type="ChEBI" id="CHEBI:30616"/>
    </ligand>
</feature>
<evidence type="ECO:0000256" key="5">
    <source>
        <dbReference type="ARBA" id="ARBA00022741"/>
    </source>
</evidence>
<sequence length="431" mass="49581">MRVGSFEPGKTVAIYGHLEESRDLGGLKFLIIRDIKGRLQVVVNKAKSPKEVIKIVDDITRESVVKVVGTVKEDKRAPGGVEIEPTSIEVISKAETPLPIDVSGKTETNLDLRLDWRFLDLRRPETAAIFKIQSKVGRAVRDFFDEKGFYEIHTSKIVSQATEGGANVFPIIYFKKPAYLAQSPQFYKQMMIAAGFEKVWEIGPVFRAEPHHTPRHICEYISIDLEMGYINDHQDVMNVIEELMTYVLQRISKEAAEELNILEKEIRVPSRPFPRVTMKEAYEILEQRGLHVERGKDLDATGERELGKAILERFGHEFVFLTEFPWSVAQFYHMRKSDDPNYTNRADLIYKGMEICTLAQREHRYEILRSQIKEKGLNPEDFKFYLDFFRFGVPPHGGGALGLERIVMQMLDLKNIREAVLLPRTPERLTP</sequence>
<dbReference type="InterPro" id="IPR002312">
    <property type="entry name" value="Asp/Asn-tRNA-synth_IIb"/>
</dbReference>
<dbReference type="PANTHER" id="PTHR43450:SF1">
    <property type="entry name" value="ASPARTATE--TRNA LIGASE, CYTOPLASMIC"/>
    <property type="match status" value="1"/>
</dbReference>
<evidence type="ECO:0000256" key="4">
    <source>
        <dbReference type="ARBA" id="ARBA00022598"/>
    </source>
</evidence>
<dbReference type="GO" id="GO:0005829">
    <property type="term" value="C:cytosol"/>
    <property type="evidence" value="ECO:0007669"/>
    <property type="project" value="TreeGrafter"/>
</dbReference>
<feature type="binding site" evidence="9">
    <location>
        <begin position="207"/>
        <end position="209"/>
    </location>
    <ligand>
        <name>ATP</name>
        <dbReference type="ChEBI" id="CHEBI:30616"/>
    </ligand>
</feature>
<keyword evidence="3 9" id="KW-0963">Cytoplasm</keyword>
<keyword evidence="8 9" id="KW-0030">Aminoacyl-tRNA synthetase</keyword>
<comment type="catalytic activity">
    <reaction evidence="9">
        <text>tRNA(Asx) + L-aspartate + ATP = L-aspartyl-tRNA(Asx) + AMP + diphosphate</text>
        <dbReference type="Rhea" id="RHEA:18349"/>
        <dbReference type="Rhea" id="RHEA-COMP:9710"/>
        <dbReference type="Rhea" id="RHEA-COMP:9711"/>
        <dbReference type="ChEBI" id="CHEBI:29991"/>
        <dbReference type="ChEBI" id="CHEBI:30616"/>
        <dbReference type="ChEBI" id="CHEBI:33019"/>
        <dbReference type="ChEBI" id="CHEBI:78442"/>
        <dbReference type="ChEBI" id="CHEBI:78516"/>
        <dbReference type="ChEBI" id="CHEBI:456215"/>
        <dbReference type="EC" id="6.1.1.23"/>
    </reaction>
</comment>
<keyword evidence="9" id="KW-0479">Metal-binding</keyword>
<dbReference type="InterPro" id="IPR012340">
    <property type="entry name" value="NA-bd_OB-fold"/>
</dbReference>
<feature type="binding site" evidence="9">
    <location>
        <position position="361"/>
    </location>
    <ligand>
        <name>L-aspartate</name>
        <dbReference type="ChEBI" id="CHEBI:29991"/>
    </ligand>
</feature>
<evidence type="ECO:0000259" key="10">
    <source>
        <dbReference type="PROSITE" id="PS50862"/>
    </source>
</evidence>
<dbReference type="GO" id="GO:0005524">
    <property type="term" value="F:ATP binding"/>
    <property type="evidence" value="ECO:0007669"/>
    <property type="project" value="UniProtKB-UniRule"/>
</dbReference>
<evidence type="ECO:0000256" key="3">
    <source>
        <dbReference type="ARBA" id="ARBA00022490"/>
    </source>
</evidence>
<dbReference type="NCBIfam" id="TIGR00458">
    <property type="entry name" value="aspS_nondisc"/>
    <property type="match status" value="1"/>
</dbReference>
<dbReference type="Pfam" id="PF01336">
    <property type="entry name" value="tRNA_anti-codon"/>
    <property type="match status" value="1"/>
</dbReference>
<gene>
    <name evidence="9" type="primary">aspS</name>
    <name evidence="11" type="ORF">B9Q01_00540</name>
</gene>
<dbReference type="EC" id="6.1.1.23" evidence="9"/>
<evidence type="ECO:0000313" key="11">
    <source>
        <dbReference type="EMBL" id="PSN84529.1"/>
    </source>
</evidence>
<dbReference type="InterPro" id="IPR004523">
    <property type="entry name" value="Asp-tRNA_synthase_2"/>
</dbReference>
<keyword evidence="5 9" id="KW-0547">Nucleotide-binding</keyword>
<feature type="region of interest" description="Aspartate" evidence="9">
    <location>
        <begin position="185"/>
        <end position="188"/>
    </location>
</feature>
<dbReference type="PANTHER" id="PTHR43450">
    <property type="entry name" value="ASPARTYL-TRNA SYNTHETASE"/>
    <property type="match status" value="1"/>
</dbReference>
<evidence type="ECO:0000256" key="1">
    <source>
        <dbReference type="ARBA" id="ARBA00004496"/>
    </source>
</evidence>
<dbReference type="GO" id="GO:0004815">
    <property type="term" value="F:aspartate-tRNA ligase activity"/>
    <property type="evidence" value="ECO:0007669"/>
    <property type="project" value="UniProtKB-UniRule"/>
</dbReference>
<feature type="binding site" evidence="9">
    <location>
        <position position="207"/>
    </location>
    <ligand>
        <name>L-aspartate</name>
        <dbReference type="ChEBI" id="CHEBI:29991"/>
    </ligand>
</feature>
<dbReference type="NCBIfam" id="NF003483">
    <property type="entry name" value="PRK05159.1"/>
    <property type="match status" value="1"/>
</dbReference>
<comment type="function">
    <text evidence="9">Aspartyl-tRNA synthetase with relaxed tRNA specificity since it is able to aspartylate not only its cognate tRNA(Asp) but also tRNA(Asn). Reaction proceeds in two steps: L-aspartate is first activated by ATP to form Asp-AMP and then transferred to the acceptor end of tRNA(Asp/Asn).</text>
</comment>
<dbReference type="GO" id="GO:0050560">
    <property type="term" value="F:aspartate-tRNA(Asn) ligase activity"/>
    <property type="evidence" value="ECO:0007669"/>
    <property type="project" value="UniProtKB-EC"/>
</dbReference>
<dbReference type="InterPro" id="IPR004364">
    <property type="entry name" value="Aa-tRNA-synt_II"/>
</dbReference>
<dbReference type="Gene3D" id="2.40.50.140">
    <property type="entry name" value="Nucleic acid-binding proteins"/>
    <property type="match status" value="1"/>
</dbReference>
<feature type="binding site" evidence="9">
    <location>
        <position position="357"/>
    </location>
    <ligand>
        <name>L-aspartate</name>
        <dbReference type="ChEBI" id="CHEBI:29991"/>
    </ligand>
</feature>
<dbReference type="SUPFAM" id="SSF55681">
    <property type="entry name" value="Class II aaRS and biotin synthetases"/>
    <property type="match status" value="1"/>
</dbReference>
<evidence type="ECO:0000256" key="9">
    <source>
        <dbReference type="HAMAP-Rule" id="MF_02075"/>
    </source>
</evidence>
<organism evidence="11 12">
    <name type="scientific">Candidatus Marsarchaeota G1 archaeon OSP_D</name>
    <dbReference type="NCBI Taxonomy" id="1978155"/>
    <lineage>
        <taxon>Archaea</taxon>
        <taxon>Candidatus Marsarchaeota</taxon>
        <taxon>Candidatus Marsarchaeota group 1</taxon>
    </lineage>
</organism>
<dbReference type="SUPFAM" id="SSF50249">
    <property type="entry name" value="Nucleic acid-binding proteins"/>
    <property type="match status" value="1"/>
</dbReference>
<comment type="caution">
    <text evidence="11">The sequence shown here is derived from an EMBL/GenBank/DDBJ whole genome shotgun (WGS) entry which is preliminary data.</text>
</comment>
<keyword evidence="4 9" id="KW-0436">Ligase</keyword>
<dbReference type="FunFam" id="3.30.930.10:FF:000038">
    <property type="entry name" value="Aspartate--tRNA ligase"/>
    <property type="match status" value="1"/>
</dbReference>
<dbReference type="GO" id="GO:0017101">
    <property type="term" value="C:aminoacyl-tRNA synthetase multienzyme complex"/>
    <property type="evidence" value="ECO:0007669"/>
    <property type="project" value="TreeGrafter"/>
</dbReference>
<evidence type="ECO:0000256" key="6">
    <source>
        <dbReference type="ARBA" id="ARBA00022840"/>
    </source>
</evidence>
<comment type="subunit">
    <text evidence="9">Homodimer.</text>
</comment>
<evidence type="ECO:0000313" key="12">
    <source>
        <dbReference type="Proteomes" id="UP000240880"/>
    </source>
</evidence>
<dbReference type="InterPro" id="IPR006195">
    <property type="entry name" value="aa-tRNA-synth_II"/>
</dbReference>
<dbReference type="PROSITE" id="PS50862">
    <property type="entry name" value="AA_TRNA_LIGASE_II"/>
    <property type="match status" value="1"/>
</dbReference>
<dbReference type="HAMAP" id="MF_02075">
    <property type="entry name" value="Asp_tRNA_synth_type2"/>
    <property type="match status" value="1"/>
</dbReference>
<comment type="similarity">
    <text evidence="2 9">Belongs to the class-II aminoacyl-tRNA synthetase family. Type 2 subfamily.</text>
</comment>
<dbReference type="Pfam" id="PF00152">
    <property type="entry name" value="tRNA-synt_2"/>
    <property type="match status" value="1"/>
</dbReference>
<dbReference type="CDD" id="cd00776">
    <property type="entry name" value="AsxRS_core"/>
    <property type="match status" value="1"/>
</dbReference>
<comment type="cofactor">
    <cofactor evidence="9">
        <name>Mg(2+)</name>
        <dbReference type="ChEBI" id="CHEBI:18420"/>
    </cofactor>
    <text evidence="9">Binds 3 Mg(2+) cations per subunit. The strongest magnesium site (Mg1) is bound to the beta- and gamma-phosphates of ATP and four water molecules complete its coordination sphere.</text>
</comment>
<comment type="subcellular location">
    <subcellularLocation>
        <location evidence="1 9">Cytoplasm</location>
    </subcellularLocation>
</comment>
<keyword evidence="9" id="KW-0460">Magnesium</keyword>
<feature type="binding site" evidence="9">
    <location>
        <position position="357"/>
    </location>
    <ligand>
        <name>Mg(2+)</name>
        <dbReference type="ChEBI" id="CHEBI:18420"/>
        <label>2</label>
    </ligand>
</feature>